<evidence type="ECO:0000313" key="6">
    <source>
        <dbReference type="Proteomes" id="UP001500575"/>
    </source>
</evidence>
<dbReference type="InterPro" id="IPR001845">
    <property type="entry name" value="HTH_ArsR_DNA-bd_dom"/>
</dbReference>
<name>A0ABN2XXG2_9ACTN</name>
<dbReference type="InterPro" id="IPR036390">
    <property type="entry name" value="WH_DNA-bd_sf"/>
</dbReference>
<evidence type="ECO:0000259" key="4">
    <source>
        <dbReference type="PROSITE" id="PS50987"/>
    </source>
</evidence>
<dbReference type="EMBL" id="BAAAQQ010000002">
    <property type="protein sequence ID" value="GAA2118195.1"/>
    <property type="molecule type" value="Genomic_DNA"/>
</dbReference>
<dbReference type="PANTHER" id="PTHR33154:SF33">
    <property type="entry name" value="TRANSCRIPTIONAL REPRESSOR SDPR"/>
    <property type="match status" value="1"/>
</dbReference>
<sequence length="329" mass="35455">MVLKARVGSGTGIEVLITAAAVADADWRGVFTHGETALSSVRTAGGTGLVKDVGRFGRFGWINLVGPLTQQRADWSHQSLLAMVGELAPEELRAVLVGARRHQLRRRLDEEVVRRALAGERSAVRRFLATLGDTLLQVDPWLLRTPAVTLQQLCLDTLAAIRPASDRAPDATLARRRLKDVGAARLLEEVAPGVHYGPQVLDDVVLVTSPQVAPILVVVDEVDRTVILHPPLGDEGATDAGAQLRDLGRAVGDATRLRLLQELRTGPRTLVDLTTALDSPRTTLLHHLALLRSAGLIEIAVVDGEPNVYTLRVDGFERLAQAARGFSLS</sequence>
<comment type="caution">
    <text evidence="5">The sequence shown here is derived from an EMBL/GenBank/DDBJ whole genome shotgun (WGS) entry which is preliminary data.</text>
</comment>
<dbReference type="Proteomes" id="UP001500575">
    <property type="component" value="Unassembled WGS sequence"/>
</dbReference>
<dbReference type="RefSeq" id="WP_344302528.1">
    <property type="nucleotide sequence ID" value="NZ_BAAAQQ010000002.1"/>
</dbReference>
<evidence type="ECO:0000256" key="1">
    <source>
        <dbReference type="ARBA" id="ARBA00023015"/>
    </source>
</evidence>
<dbReference type="InterPro" id="IPR051081">
    <property type="entry name" value="HTH_MetalResp_TranReg"/>
</dbReference>
<accession>A0ABN2XXG2</accession>
<feature type="domain" description="HTH arsR-type" evidence="4">
    <location>
        <begin position="236"/>
        <end position="329"/>
    </location>
</feature>
<dbReference type="Pfam" id="PF12840">
    <property type="entry name" value="HTH_20"/>
    <property type="match status" value="1"/>
</dbReference>
<dbReference type="PROSITE" id="PS50987">
    <property type="entry name" value="HTH_ARSR_2"/>
    <property type="match status" value="1"/>
</dbReference>
<reference evidence="5 6" key="1">
    <citation type="journal article" date="2019" name="Int. J. Syst. Evol. Microbiol.">
        <title>The Global Catalogue of Microorganisms (GCM) 10K type strain sequencing project: providing services to taxonomists for standard genome sequencing and annotation.</title>
        <authorList>
            <consortium name="The Broad Institute Genomics Platform"/>
            <consortium name="The Broad Institute Genome Sequencing Center for Infectious Disease"/>
            <person name="Wu L."/>
            <person name="Ma J."/>
        </authorList>
    </citation>
    <scope>NUCLEOTIDE SEQUENCE [LARGE SCALE GENOMIC DNA]</scope>
    <source>
        <strain evidence="5 6">JCM 16021</strain>
    </source>
</reference>
<dbReference type="SUPFAM" id="SSF46785">
    <property type="entry name" value="Winged helix' DNA-binding domain"/>
    <property type="match status" value="1"/>
</dbReference>
<dbReference type="Gene3D" id="1.10.10.10">
    <property type="entry name" value="Winged helix-like DNA-binding domain superfamily/Winged helix DNA-binding domain"/>
    <property type="match status" value="1"/>
</dbReference>
<keyword evidence="1" id="KW-0805">Transcription regulation</keyword>
<evidence type="ECO:0000256" key="3">
    <source>
        <dbReference type="ARBA" id="ARBA00023163"/>
    </source>
</evidence>
<keyword evidence="6" id="KW-1185">Reference proteome</keyword>
<dbReference type="SMART" id="SM00418">
    <property type="entry name" value="HTH_ARSR"/>
    <property type="match status" value="1"/>
</dbReference>
<evidence type="ECO:0000256" key="2">
    <source>
        <dbReference type="ARBA" id="ARBA00023125"/>
    </source>
</evidence>
<dbReference type="InterPro" id="IPR036388">
    <property type="entry name" value="WH-like_DNA-bd_sf"/>
</dbReference>
<keyword evidence="3" id="KW-0804">Transcription</keyword>
<organism evidence="5 6">
    <name type="scientific">Nocardioides bigeumensis</name>
    <dbReference type="NCBI Taxonomy" id="433657"/>
    <lineage>
        <taxon>Bacteria</taxon>
        <taxon>Bacillati</taxon>
        <taxon>Actinomycetota</taxon>
        <taxon>Actinomycetes</taxon>
        <taxon>Propionibacteriales</taxon>
        <taxon>Nocardioidaceae</taxon>
        <taxon>Nocardioides</taxon>
    </lineage>
</organism>
<evidence type="ECO:0000313" key="5">
    <source>
        <dbReference type="EMBL" id="GAA2118195.1"/>
    </source>
</evidence>
<proteinExistence type="predicted"/>
<gene>
    <name evidence="5" type="ORF">GCM10009843_09880</name>
</gene>
<dbReference type="PANTHER" id="PTHR33154">
    <property type="entry name" value="TRANSCRIPTIONAL REGULATOR, ARSR FAMILY"/>
    <property type="match status" value="1"/>
</dbReference>
<keyword evidence="2" id="KW-0238">DNA-binding</keyword>
<protein>
    <recommendedName>
        <fullName evidence="4">HTH arsR-type domain-containing protein</fullName>
    </recommendedName>
</protein>